<name>A0ABV2GA14_9BACL</name>
<dbReference type="RefSeq" id="WP_354195963.1">
    <property type="nucleotide sequence ID" value="NZ_JBEPLW010000004.1"/>
</dbReference>
<dbReference type="EMBL" id="JBEPLW010000004">
    <property type="protein sequence ID" value="MET3575110.1"/>
    <property type="molecule type" value="Genomic_DNA"/>
</dbReference>
<keyword evidence="2" id="KW-0472">Membrane</keyword>
<organism evidence="3 4">
    <name type="scientific">Bhargavaea ullalensis</name>
    <dbReference type="NCBI Taxonomy" id="1265685"/>
    <lineage>
        <taxon>Bacteria</taxon>
        <taxon>Bacillati</taxon>
        <taxon>Bacillota</taxon>
        <taxon>Bacilli</taxon>
        <taxon>Bacillales</taxon>
        <taxon>Caryophanaceae</taxon>
        <taxon>Bhargavaea</taxon>
    </lineage>
</organism>
<feature type="region of interest" description="Disordered" evidence="1">
    <location>
        <begin position="78"/>
        <end position="99"/>
    </location>
</feature>
<reference evidence="3 4" key="1">
    <citation type="submission" date="2024-06" db="EMBL/GenBank/DDBJ databases">
        <title>Genomic Encyclopedia of Type Strains, Phase IV (KMG-IV): sequencing the most valuable type-strain genomes for metagenomic binning, comparative biology and taxonomic classification.</title>
        <authorList>
            <person name="Goeker M."/>
        </authorList>
    </citation>
    <scope>NUCLEOTIDE SEQUENCE [LARGE SCALE GENOMIC DNA]</scope>
    <source>
        <strain evidence="3 4">DSM 26128</strain>
    </source>
</reference>
<sequence>MDDERVEDKELAEWLRSVPKPEDGRNREDVLARLKKDPRLNKKKRLAGKWIPAGVAAAALLTFGALFASMTGGWNHAKNDSAKEDTAVMTRESTDDAAPADFSRAMDAENGEDSQSQDAAETAQMFSGAVYPQDAEGYTPFTIGLSDQAAAIPVTLLIPDEKVKEDFGGAVPGKVDLYNRYSEEIGEQSLGFDDYHPYKGTVSQKGGDLVINLAPGHPYDGSGGAVKLLQSSLIETFSGFDRILLEDEEGNPADFDQVGKTEPIFPESRKDVPFYAFEKTDGTTVLAPDLEQEAEDPAEAMFLMKSRSNDLYSPVIPEDSDFTVELPERGDTLTVRFDRPFDFATMSPAEAARMIDGMALTAAGSGLRIRFVNAANAPAGYDLSGPLPLPLGPNGVTANLRP</sequence>
<evidence type="ECO:0000256" key="1">
    <source>
        <dbReference type="SAM" id="MobiDB-lite"/>
    </source>
</evidence>
<evidence type="ECO:0000313" key="3">
    <source>
        <dbReference type="EMBL" id="MET3575110.1"/>
    </source>
</evidence>
<evidence type="ECO:0000313" key="4">
    <source>
        <dbReference type="Proteomes" id="UP001549099"/>
    </source>
</evidence>
<comment type="caution">
    <text evidence="3">The sequence shown here is derived from an EMBL/GenBank/DDBJ whole genome shotgun (WGS) entry which is preliminary data.</text>
</comment>
<accession>A0ABV2GA14</accession>
<keyword evidence="2" id="KW-1133">Transmembrane helix</keyword>
<gene>
    <name evidence="3" type="ORF">ABID49_000994</name>
</gene>
<keyword evidence="2" id="KW-0812">Transmembrane</keyword>
<evidence type="ECO:0000256" key="2">
    <source>
        <dbReference type="SAM" id="Phobius"/>
    </source>
</evidence>
<feature type="transmembrane region" description="Helical" evidence="2">
    <location>
        <begin position="50"/>
        <end position="74"/>
    </location>
</feature>
<dbReference type="Proteomes" id="UP001549099">
    <property type="component" value="Unassembled WGS sequence"/>
</dbReference>
<keyword evidence="4" id="KW-1185">Reference proteome</keyword>
<protein>
    <submittedName>
        <fullName evidence="3">Uncharacterized protein</fullName>
    </submittedName>
</protein>
<proteinExistence type="predicted"/>